<gene>
    <name evidence="2" type="ORF">THAPSDRAFT_11841</name>
</gene>
<feature type="compositionally biased region" description="Polar residues" evidence="1">
    <location>
        <begin position="194"/>
        <end position="221"/>
    </location>
</feature>
<feature type="region of interest" description="Disordered" evidence="1">
    <location>
        <begin position="1"/>
        <end position="57"/>
    </location>
</feature>
<protein>
    <submittedName>
        <fullName evidence="2">Uncharacterized protein</fullName>
    </submittedName>
</protein>
<dbReference type="HOGENOM" id="CLU_775002_0_0_1"/>
<dbReference type="AlphaFoldDB" id="B8CFQ3"/>
<dbReference type="RefSeq" id="XP_002295060.1">
    <property type="nucleotide sequence ID" value="XM_002295024.1"/>
</dbReference>
<dbReference type="KEGG" id="tps:THAPSDRAFT_11841"/>
<reference evidence="2 3" key="2">
    <citation type="journal article" date="2008" name="Nature">
        <title>The Phaeodactylum genome reveals the evolutionary history of diatom genomes.</title>
        <authorList>
            <person name="Bowler C."/>
            <person name="Allen A.E."/>
            <person name="Badger J.H."/>
            <person name="Grimwood J."/>
            <person name="Jabbari K."/>
            <person name="Kuo A."/>
            <person name="Maheswari U."/>
            <person name="Martens C."/>
            <person name="Maumus F."/>
            <person name="Otillar R.P."/>
            <person name="Rayko E."/>
            <person name="Salamov A."/>
            <person name="Vandepoele K."/>
            <person name="Beszteri B."/>
            <person name="Gruber A."/>
            <person name="Heijde M."/>
            <person name="Katinka M."/>
            <person name="Mock T."/>
            <person name="Valentin K."/>
            <person name="Verret F."/>
            <person name="Berges J.A."/>
            <person name="Brownlee C."/>
            <person name="Cadoret J.P."/>
            <person name="Chiovitti A."/>
            <person name="Choi C.J."/>
            <person name="Coesel S."/>
            <person name="De Martino A."/>
            <person name="Detter J.C."/>
            <person name="Durkin C."/>
            <person name="Falciatore A."/>
            <person name="Fournet J."/>
            <person name="Haruta M."/>
            <person name="Huysman M.J."/>
            <person name="Jenkins B.D."/>
            <person name="Jiroutova K."/>
            <person name="Jorgensen R.E."/>
            <person name="Joubert Y."/>
            <person name="Kaplan A."/>
            <person name="Kroger N."/>
            <person name="Kroth P.G."/>
            <person name="La Roche J."/>
            <person name="Lindquist E."/>
            <person name="Lommer M."/>
            <person name="Martin-Jezequel V."/>
            <person name="Lopez P.J."/>
            <person name="Lucas S."/>
            <person name="Mangogna M."/>
            <person name="McGinnis K."/>
            <person name="Medlin L.K."/>
            <person name="Montsant A."/>
            <person name="Oudot-Le Secq M.P."/>
            <person name="Napoli C."/>
            <person name="Obornik M."/>
            <person name="Parker M.S."/>
            <person name="Petit J.L."/>
            <person name="Porcel B.M."/>
            <person name="Poulsen N."/>
            <person name="Robison M."/>
            <person name="Rychlewski L."/>
            <person name="Rynearson T.A."/>
            <person name="Schmutz J."/>
            <person name="Shapiro H."/>
            <person name="Siaut M."/>
            <person name="Stanley M."/>
            <person name="Sussman M.R."/>
            <person name="Taylor A.R."/>
            <person name="Vardi A."/>
            <person name="von Dassow P."/>
            <person name="Vyverman W."/>
            <person name="Willis A."/>
            <person name="Wyrwicz L.S."/>
            <person name="Rokhsar D.S."/>
            <person name="Weissenbach J."/>
            <person name="Armbrust E.V."/>
            <person name="Green B.R."/>
            <person name="Van de Peer Y."/>
            <person name="Grigoriev I.V."/>
        </authorList>
    </citation>
    <scope>NUCLEOTIDE SEQUENCE [LARGE SCALE GENOMIC DNA]</scope>
    <source>
        <strain evidence="2 3">CCMP1335</strain>
    </source>
</reference>
<dbReference type="PaxDb" id="35128-Thaps11841"/>
<feature type="compositionally biased region" description="Low complexity" evidence="1">
    <location>
        <begin position="28"/>
        <end position="49"/>
    </location>
</feature>
<dbReference type="InParanoid" id="B8CFQ3"/>
<feature type="compositionally biased region" description="Polar residues" evidence="1">
    <location>
        <begin position="14"/>
        <end position="27"/>
    </location>
</feature>
<evidence type="ECO:0000313" key="2">
    <source>
        <dbReference type="EMBL" id="EED87840.1"/>
    </source>
</evidence>
<proteinExistence type="predicted"/>
<feature type="region of interest" description="Disordered" evidence="1">
    <location>
        <begin position="193"/>
        <end position="221"/>
    </location>
</feature>
<dbReference type="GeneID" id="7443905"/>
<dbReference type="EMBL" id="CM000653">
    <property type="protein sequence ID" value="EED87840.1"/>
    <property type="molecule type" value="Genomic_DNA"/>
</dbReference>
<evidence type="ECO:0000313" key="3">
    <source>
        <dbReference type="Proteomes" id="UP000001449"/>
    </source>
</evidence>
<dbReference type="Proteomes" id="UP000001449">
    <property type="component" value="Chromosome 22"/>
</dbReference>
<feature type="region of interest" description="Disordered" evidence="1">
    <location>
        <begin position="282"/>
        <end position="314"/>
    </location>
</feature>
<keyword evidence="3" id="KW-1185">Reference proteome</keyword>
<name>B8CFQ3_THAPS</name>
<evidence type="ECO:0000256" key="1">
    <source>
        <dbReference type="SAM" id="MobiDB-lite"/>
    </source>
</evidence>
<accession>B8CFQ3</accession>
<organism evidence="2 3">
    <name type="scientific">Thalassiosira pseudonana</name>
    <name type="common">Marine diatom</name>
    <name type="synonym">Cyclotella nana</name>
    <dbReference type="NCBI Taxonomy" id="35128"/>
    <lineage>
        <taxon>Eukaryota</taxon>
        <taxon>Sar</taxon>
        <taxon>Stramenopiles</taxon>
        <taxon>Ochrophyta</taxon>
        <taxon>Bacillariophyta</taxon>
        <taxon>Coscinodiscophyceae</taxon>
        <taxon>Thalassiosirophycidae</taxon>
        <taxon>Thalassiosirales</taxon>
        <taxon>Thalassiosiraceae</taxon>
        <taxon>Thalassiosira</taxon>
    </lineage>
</organism>
<reference evidence="2 3" key="1">
    <citation type="journal article" date="2004" name="Science">
        <title>The genome of the diatom Thalassiosira pseudonana: ecology, evolution, and metabolism.</title>
        <authorList>
            <person name="Armbrust E.V."/>
            <person name="Berges J.A."/>
            <person name="Bowler C."/>
            <person name="Green B.R."/>
            <person name="Martinez D."/>
            <person name="Putnam N.H."/>
            <person name="Zhou S."/>
            <person name="Allen A.E."/>
            <person name="Apt K.E."/>
            <person name="Bechner M."/>
            <person name="Brzezinski M.A."/>
            <person name="Chaal B.K."/>
            <person name="Chiovitti A."/>
            <person name="Davis A.K."/>
            <person name="Demarest M.S."/>
            <person name="Detter J.C."/>
            <person name="Glavina T."/>
            <person name="Goodstein D."/>
            <person name="Hadi M.Z."/>
            <person name="Hellsten U."/>
            <person name="Hildebrand M."/>
            <person name="Jenkins B.D."/>
            <person name="Jurka J."/>
            <person name="Kapitonov V.V."/>
            <person name="Kroger N."/>
            <person name="Lau W.W."/>
            <person name="Lane T.W."/>
            <person name="Larimer F.W."/>
            <person name="Lippmeier J.C."/>
            <person name="Lucas S."/>
            <person name="Medina M."/>
            <person name="Montsant A."/>
            <person name="Obornik M."/>
            <person name="Parker M.S."/>
            <person name="Palenik B."/>
            <person name="Pazour G.J."/>
            <person name="Richardson P.M."/>
            <person name="Rynearson T.A."/>
            <person name="Saito M.A."/>
            <person name="Schwartz D.C."/>
            <person name="Thamatrakoln K."/>
            <person name="Valentin K."/>
            <person name="Vardi A."/>
            <person name="Wilkerson F.P."/>
            <person name="Rokhsar D.S."/>
        </authorList>
    </citation>
    <scope>NUCLEOTIDE SEQUENCE [LARGE SCALE GENOMIC DNA]</scope>
    <source>
        <strain evidence="2 3">CCMP1335</strain>
    </source>
</reference>
<sequence length="358" mass="39773">MPSKIDSAAEEAQQEISKSVQQIQDNLSSRLAPQQPSAASQSPSGAATATDDDRYSSPLFRDEVQQQEMRYLDQFFFGKRGGDISCGLSGGNSTSINGGSFSQINNVNVAGAEESQSKIAAILRPHCYEDNHDAMVTYNPWEDGIRAHTGEGFVDARGETTTTTTCNNSTIQTRSYTDGKTQLLHVDNDRNDSFKQSVNPIPRQSTQSQRILNRSQAKTPIPSTNKRRRLMQRAQNTRRRLVTKMVKLGRQCTRNMFNLSNVVHGSVRRAIVNTHSFLEESAPKERMNGTRRKHRVVRRGRVERSHGNRSASTTAVHAPPLRAFSFCTAWLGTSSKELTEKAVAFVQKSVRNGKNTAN</sequence>
<feature type="compositionally biased region" description="Basic residues" evidence="1">
    <location>
        <begin position="289"/>
        <end position="299"/>
    </location>
</feature>